<keyword evidence="1" id="KW-0732">Signal</keyword>
<organism evidence="2 3">
    <name type="scientific">Septoria linicola</name>
    <dbReference type="NCBI Taxonomy" id="215465"/>
    <lineage>
        <taxon>Eukaryota</taxon>
        <taxon>Fungi</taxon>
        <taxon>Dikarya</taxon>
        <taxon>Ascomycota</taxon>
        <taxon>Pezizomycotina</taxon>
        <taxon>Dothideomycetes</taxon>
        <taxon>Dothideomycetidae</taxon>
        <taxon>Mycosphaerellales</taxon>
        <taxon>Mycosphaerellaceae</taxon>
        <taxon>Septoria</taxon>
    </lineage>
</organism>
<keyword evidence="3" id="KW-1185">Reference proteome</keyword>
<feature type="chain" id="PRO_5040225261" description="Invertebrate defensins family profile domain-containing protein" evidence="1">
    <location>
        <begin position="20"/>
        <end position="97"/>
    </location>
</feature>
<dbReference type="Proteomes" id="UP001056384">
    <property type="component" value="Chromosome 4"/>
</dbReference>
<gene>
    <name evidence="2" type="ORF">Slin15195_G053470</name>
</gene>
<feature type="signal peptide" evidence="1">
    <location>
        <begin position="1"/>
        <end position="19"/>
    </location>
</feature>
<dbReference type="EMBL" id="CP099421">
    <property type="protein sequence ID" value="USW52028.1"/>
    <property type="molecule type" value="Genomic_DNA"/>
</dbReference>
<evidence type="ECO:0000256" key="1">
    <source>
        <dbReference type="SAM" id="SignalP"/>
    </source>
</evidence>
<protein>
    <recommendedName>
        <fullName evidence="4">Invertebrate defensins family profile domain-containing protein</fullName>
    </recommendedName>
</protein>
<evidence type="ECO:0008006" key="4">
    <source>
        <dbReference type="Google" id="ProtNLM"/>
    </source>
</evidence>
<evidence type="ECO:0000313" key="3">
    <source>
        <dbReference type="Proteomes" id="UP001056384"/>
    </source>
</evidence>
<name>A0A9Q9ARV0_9PEZI</name>
<reference evidence="2" key="1">
    <citation type="submission" date="2022-06" db="EMBL/GenBank/DDBJ databases">
        <title>Complete genome sequences of two strains of the flax pathogen Septoria linicola.</title>
        <authorList>
            <person name="Lapalu N."/>
            <person name="Simon A."/>
            <person name="Demenou B."/>
            <person name="Paumier D."/>
            <person name="Guillot M.-P."/>
            <person name="Gout L."/>
            <person name="Valade R."/>
        </authorList>
    </citation>
    <scope>NUCLEOTIDE SEQUENCE</scope>
    <source>
        <strain evidence="2">SE15195</strain>
    </source>
</reference>
<sequence length="97" mass="9911">MQFTKSLIASMVIFTTALAAPTEVSANGVAQSIVDAAHKLEAASGLDARGLEARQGRTCAAGELFGSGNAASIISCQARVGRNGFCNDQGVCTCFRA</sequence>
<proteinExistence type="predicted"/>
<accession>A0A9Q9ARV0</accession>
<dbReference type="AlphaFoldDB" id="A0A9Q9ARV0"/>
<evidence type="ECO:0000313" key="2">
    <source>
        <dbReference type="EMBL" id="USW52028.1"/>
    </source>
</evidence>